<dbReference type="OrthoDB" id="5598606at2759"/>
<organism evidence="2 3">
    <name type="scientific">Anncaliia algerae PRA339</name>
    <dbReference type="NCBI Taxonomy" id="1288291"/>
    <lineage>
        <taxon>Eukaryota</taxon>
        <taxon>Fungi</taxon>
        <taxon>Fungi incertae sedis</taxon>
        <taxon>Microsporidia</taxon>
        <taxon>Tubulinosematoidea</taxon>
        <taxon>Tubulinosematidae</taxon>
        <taxon>Anncaliia</taxon>
    </lineage>
</organism>
<dbReference type="Pfam" id="PF12762">
    <property type="entry name" value="DDE_Tnp_IS1595"/>
    <property type="match status" value="1"/>
</dbReference>
<reference evidence="3" key="1">
    <citation type="submission" date="2013-02" db="EMBL/GenBank/DDBJ databases">
        <authorList>
            <consortium name="The Broad Institute Genome Sequencing Platform"/>
            <person name="Cuomo C."/>
            <person name="Becnel J."/>
            <person name="Sanscrainte N."/>
            <person name="Walker B."/>
            <person name="Young S.K."/>
            <person name="Zeng Q."/>
            <person name="Gargeya S."/>
            <person name="Fitzgerald M."/>
            <person name="Haas B."/>
            <person name="Abouelleil A."/>
            <person name="Alvarado L."/>
            <person name="Arachchi H.M."/>
            <person name="Berlin A.M."/>
            <person name="Chapman S.B."/>
            <person name="Dewar J."/>
            <person name="Goldberg J."/>
            <person name="Griggs A."/>
            <person name="Gujja S."/>
            <person name="Hansen M."/>
            <person name="Howarth C."/>
            <person name="Imamovic A."/>
            <person name="Larimer J."/>
            <person name="McCowan C."/>
            <person name="Murphy C."/>
            <person name="Neiman D."/>
            <person name="Pearson M."/>
            <person name="Priest M."/>
            <person name="Roberts A."/>
            <person name="Saif S."/>
            <person name="Shea T."/>
            <person name="Sisk P."/>
            <person name="Sykes S."/>
            <person name="Wortman J."/>
            <person name="Nusbaum C."/>
            <person name="Birren B."/>
        </authorList>
    </citation>
    <scope>NUCLEOTIDE SEQUENCE [LARGE SCALE GENOMIC DNA]</scope>
    <source>
        <strain evidence="3">PRA339</strain>
    </source>
</reference>
<dbReference type="HOGENOM" id="CLU_044348_0_0_1"/>
<dbReference type="InterPro" id="IPR053164">
    <property type="entry name" value="IS1016-like_transposase"/>
</dbReference>
<feature type="domain" description="ISXO2-like transposase" evidence="1">
    <location>
        <begin position="132"/>
        <end position="277"/>
    </location>
</feature>
<accession>A0A059EXN4</accession>
<proteinExistence type="predicted"/>
<gene>
    <name evidence="2" type="ORF">H312_03122</name>
</gene>
<dbReference type="AlphaFoldDB" id="A0A059EXN4"/>
<sequence length="295" mass="35366">MHLQNVNELYKKPLRHEINTNEDLHECINVIAQNTSTCTNFFNSMKVRKKEKNKTILRCNFCNSTKRIYNLRSKFSNAISLKNHFYFIIYFIKDLCQETISEFLGLSISIVSRYFLKLQKLIHDFTSNNPIKIGGSGKIVQIDECFFDKRKYNRGRLANEQIVLGGIDVESKNFFITITPNRKKETIGYNIENYVNEKSIIHTDKHTSYIYYFAENSNKYYHDWVNHSENFVDPETYVHAQNIENLWLLLKKFKRRKGYSKSRYLKLYLAEFILKRRFYREESRLFEFLINLTLI</sequence>
<name>A0A059EXN4_9MICR</name>
<reference evidence="2 3" key="2">
    <citation type="submission" date="2014-03" db="EMBL/GenBank/DDBJ databases">
        <title>The Genome Sequence of Anncaliia algerae insect isolate PRA339.</title>
        <authorList>
            <consortium name="The Broad Institute Genome Sequencing Platform"/>
            <consortium name="The Broad Institute Genome Sequencing Center for Infectious Disease"/>
            <person name="Cuomo C."/>
            <person name="Becnel J."/>
            <person name="Sanscrainte N."/>
            <person name="Walker B."/>
            <person name="Young S.K."/>
            <person name="Zeng Q."/>
            <person name="Gargeya S."/>
            <person name="Fitzgerald M."/>
            <person name="Haas B."/>
            <person name="Abouelleil A."/>
            <person name="Alvarado L."/>
            <person name="Arachchi H.M."/>
            <person name="Berlin A.M."/>
            <person name="Chapman S.B."/>
            <person name="Dewar J."/>
            <person name="Goldberg J."/>
            <person name="Griggs A."/>
            <person name="Gujja S."/>
            <person name="Hansen M."/>
            <person name="Howarth C."/>
            <person name="Imamovic A."/>
            <person name="Larimer J."/>
            <person name="McCowan C."/>
            <person name="Murphy C."/>
            <person name="Neiman D."/>
            <person name="Pearson M."/>
            <person name="Priest M."/>
            <person name="Roberts A."/>
            <person name="Saif S."/>
            <person name="Shea T."/>
            <person name="Sisk P."/>
            <person name="Sykes S."/>
            <person name="Wortman J."/>
            <person name="Nusbaum C."/>
            <person name="Birren B."/>
        </authorList>
    </citation>
    <scope>NUCLEOTIDE SEQUENCE [LARGE SCALE GENOMIC DNA]</scope>
    <source>
        <strain evidence="2 3">PRA339</strain>
    </source>
</reference>
<dbReference type="PANTHER" id="PTHR47163">
    <property type="entry name" value="DDE_TNP_IS1595 DOMAIN-CONTAINING PROTEIN"/>
    <property type="match status" value="1"/>
</dbReference>
<keyword evidence="3" id="KW-1185">Reference proteome</keyword>
<evidence type="ECO:0000259" key="1">
    <source>
        <dbReference type="SMART" id="SM01126"/>
    </source>
</evidence>
<protein>
    <recommendedName>
        <fullName evidence="1">ISXO2-like transposase domain-containing protein</fullName>
    </recommendedName>
</protein>
<evidence type="ECO:0000313" key="2">
    <source>
        <dbReference type="EMBL" id="KCZ79481.1"/>
    </source>
</evidence>
<dbReference type="Proteomes" id="UP000030655">
    <property type="component" value="Unassembled WGS sequence"/>
</dbReference>
<dbReference type="EMBL" id="KK365269">
    <property type="protein sequence ID" value="KCZ79481.1"/>
    <property type="molecule type" value="Genomic_DNA"/>
</dbReference>
<dbReference type="SMART" id="SM01126">
    <property type="entry name" value="DDE_Tnp_IS1595"/>
    <property type="match status" value="1"/>
</dbReference>
<dbReference type="VEuPathDB" id="MicrosporidiaDB:H312_03122"/>
<dbReference type="NCBIfam" id="NF033547">
    <property type="entry name" value="transpos_IS1595"/>
    <property type="match status" value="1"/>
</dbReference>
<evidence type="ECO:0000313" key="3">
    <source>
        <dbReference type="Proteomes" id="UP000030655"/>
    </source>
</evidence>
<dbReference type="InterPro" id="IPR024445">
    <property type="entry name" value="Tnp_ISXO2-like"/>
</dbReference>
<dbReference type="PANTHER" id="PTHR47163:SF2">
    <property type="entry name" value="SI:DKEY-17M8.2"/>
    <property type="match status" value="1"/>
</dbReference>